<dbReference type="GO" id="GO:0008610">
    <property type="term" value="P:lipid biosynthetic process"/>
    <property type="evidence" value="ECO:0007669"/>
    <property type="project" value="TreeGrafter"/>
</dbReference>
<gene>
    <name evidence="6" type="ORF">H0P51_18645</name>
</gene>
<organism evidence="6 7">
    <name type="scientific">Mycobacterium vicinigordonae</name>
    <dbReference type="NCBI Taxonomy" id="1719132"/>
    <lineage>
        <taxon>Bacteria</taxon>
        <taxon>Bacillati</taxon>
        <taxon>Actinomycetota</taxon>
        <taxon>Actinomycetes</taxon>
        <taxon>Mycobacteriales</taxon>
        <taxon>Mycobacteriaceae</taxon>
        <taxon>Mycobacterium</taxon>
    </lineage>
</organism>
<evidence type="ECO:0000313" key="7">
    <source>
        <dbReference type="Proteomes" id="UP000510682"/>
    </source>
</evidence>
<dbReference type="Proteomes" id="UP000510682">
    <property type="component" value="Chromosome"/>
</dbReference>
<sequence>MPRTLGWIRQFHKPESPDSPTLLVFPHAGAGASAYRAFSKALSSKFDVIVFQYPGRQDRAAEPPLGSLPEIAAGAFEEFARSEHNRDVPVAAFGHSMGGWVAFEFVRIAEANGVEIGQLTVSAAVAPCNAANKPSHPESDEEILDHLAALEGTNSDVFGNRDLMRLALPVIKADYRACDAYTRDEDVRISAPIHALGGDQDPIVTLGDLYGWGKHTDSVEVTMFDGGHFFLNEHTHAIADVLTGELRQSGSKS</sequence>
<name>A0A7D6IJZ2_9MYCO</name>
<feature type="domain" description="Thioesterase" evidence="5">
    <location>
        <begin position="21"/>
        <end position="241"/>
    </location>
</feature>
<evidence type="ECO:0000256" key="1">
    <source>
        <dbReference type="ARBA" id="ARBA00007169"/>
    </source>
</evidence>
<keyword evidence="7" id="KW-1185">Reference proteome</keyword>
<dbReference type="AlphaFoldDB" id="A0A7D6IJZ2"/>
<protein>
    <recommendedName>
        <fullName evidence="2">Thioesterase TesA</fullName>
    </recommendedName>
</protein>
<dbReference type="SUPFAM" id="SSF53474">
    <property type="entry name" value="alpha/beta-Hydrolases"/>
    <property type="match status" value="1"/>
</dbReference>
<proteinExistence type="inferred from homology"/>
<evidence type="ECO:0000256" key="2">
    <source>
        <dbReference type="ARBA" id="ARBA00015007"/>
    </source>
</evidence>
<dbReference type="InterPro" id="IPR012223">
    <property type="entry name" value="TEII"/>
</dbReference>
<keyword evidence="3" id="KW-0843">Virulence</keyword>
<dbReference type="KEGG" id="mgor:H0P51_18645"/>
<dbReference type="Pfam" id="PF00975">
    <property type="entry name" value="Thioesterase"/>
    <property type="match status" value="1"/>
</dbReference>
<dbReference type="InterPro" id="IPR029058">
    <property type="entry name" value="AB_hydrolase_fold"/>
</dbReference>
<accession>A0A7D6IJZ2</accession>
<dbReference type="InterPro" id="IPR001031">
    <property type="entry name" value="Thioesterase"/>
</dbReference>
<reference evidence="7" key="3">
    <citation type="submission" date="2023-07" db="EMBL/GenBank/DDBJ databases">
        <title>Description of Mycobacterium gordonae subsp. intergordonae subsp.nov. and Mycobacterium gordonae subsp. gordonae subsp. nov.</title>
        <authorList>
            <person name="Huang H."/>
        </authorList>
    </citation>
    <scope>NUCLEOTIDE SEQUENCE [LARGE SCALE GENOMIC DNA]</scope>
    <source>
        <strain evidence="7">24</strain>
    </source>
</reference>
<reference evidence="7" key="1">
    <citation type="submission" date="2020-07" db="EMBL/GenBank/DDBJ databases">
        <title>Description of Mycobacterium gordonae subsp. intergordonae subsp.nov. and Mycobacterium gordonae subsp. gordonae subsp. nov.</title>
        <authorList>
            <person name="Yu X."/>
        </authorList>
    </citation>
    <scope>NUCLEOTIDE SEQUENCE [LARGE SCALE GENOMIC DNA]</scope>
    <source>
        <strain evidence="7">24</strain>
    </source>
</reference>
<dbReference type="RefSeq" id="WP_180914346.1">
    <property type="nucleotide sequence ID" value="NZ_CP059165.1"/>
</dbReference>
<dbReference type="EMBL" id="CP059165">
    <property type="protein sequence ID" value="QLL05820.1"/>
    <property type="molecule type" value="Genomic_DNA"/>
</dbReference>
<evidence type="ECO:0000256" key="4">
    <source>
        <dbReference type="ARBA" id="ARBA00024293"/>
    </source>
</evidence>
<evidence type="ECO:0000313" key="6">
    <source>
        <dbReference type="EMBL" id="QLL05820.1"/>
    </source>
</evidence>
<evidence type="ECO:0000256" key="3">
    <source>
        <dbReference type="ARBA" id="ARBA00023026"/>
    </source>
</evidence>
<evidence type="ECO:0000259" key="5">
    <source>
        <dbReference type="Pfam" id="PF00975"/>
    </source>
</evidence>
<dbReference type="PANTHER" id="PTHR11487">
    <property type="entry name" value="THIOESTERASE"/>
    <property type="match status" value="1"/>
</dbReference>
<comment type="similarity">
    <text evidence="1">Belongs to the thioesterase family.</text>
</comment>
<reference evidence="6 7" key="2">
    <citation type="submission" date="2020-07" db="EMBL/GenBank/DDBJ databases">
        <authorList>
            <person name="Yu X."/>
        </authorList>
    </citation>
    <scope>NUCLEOTIDE SEQUENCE [LARGE SCALE GENOMIC DNA]</scope>
    <source>
        <strain evidence="7">24</strain>
    </source>
</reference>
<comment type="catalytic activity">
    <reaction evidence="4">
        <text>a fatty acyl-CoA + H2O = a fatty acid + CoA + H(+)</text>
        <dbReference type="Rhea" id="RHEA:16781"/>
        <dbReference type="ChEBI" id="CHEBI:15377"/>
        <dbReference type="ChEBI" id="CHEBI:15378"/>
        <dbReference type="ChEBI" id="CHEBI:28868"/>
        <dbReference type="ChEBI" id="CHEBI:57287"/>
        <dbReference type="ChEBI" id="CHEBI:77636"/>
    </reaction>
</comment>
<dbReference type="PANTHER" id="PTHR11487:SF0">
    <property type="entry name" value="S-ACYL FATTY ACID SYNTHASE THIOESTERASE, MEDIUM CHAIN"/>
    <property type="match status" value="1"/>
</dbReference>
<dbReference type="Gene3D" id="3.40.50.1820">
    <property type="entry name" value="alpha/beta hydrolase"/>
    <property type="match status" value="1"/>
</dbReference>